<dbReference type="RefSeq" id="WP_132314304.1">
    <property type="nucleotide sequence ID" value="NZ_SMAR01000069.1"/>
</dbReference>
<keyword evidence="3" id="KW-1185">Reference proteome</keyword>
<comment type="caution">
    <text evidence="2">The sequence shown here is derived from an EMBL/GenBank/DDBJ whole genome shotgun (WGS) entry which is preliminary data.</text>
</comment>
<dbReference type="AlphaFoldDB" id="A0A4R3NEB5"/>
<feature type="region of interest" description="Disordered" evidence="1">
    <location>
        <begin position="442"/>
        <end position="535"/>
    </location>
</feature>
<reference evidence="2 3" key="1">
    <citation type="submission" date="2019-03" db="EMBL/GenBank/DDBJ databases">
        <title>Freshwater and sediment microbial communities from various areas in North America, analyzing microbe dynamics in response to fracking.</title>
        <authorList>
            <person name="Lamendella R."/>
        </authorList>
    </citation>
    <scope>NUCLEOTIDE SEQUENCE [LARGE SCALE GENOMIC DNA]</scope>
    <source>
        <strain evidence="2 3">175.2</strain>
    </source>
</reference>
<gene>
    <name evidence="2" type="ORF">EDC90_10693</name>
</gene>
<organism evidence="2 3">
    <name type="scientific">Martelella mediterranea</name>
    <dbReference type="NCBI Taxonomy" id="293089"/>
    <lineage>
        <taxon>Bacteria</taxon>
        <taxon>Pseudomonadati</taxon>
        <taxon>Pseudomonadota</taxon>
        <taxon>Alphaproteobacteria</taxon>
        <taxon>Hyphomicrobiales</taxon>
        <taxon>Aurantimonadaceae</taxon>
        <taxon>Martelella</taxon>
    </lineage>
</organism>
<dbReference type="Proteomes" id="UP000295097">
    <property type="component" value="Unassembled WGS sequence"/>
</dbReference>
<sequence>MAAIRYLIAQRVTKDMNGQRLSLLRDPAPEVLISDPRLVLAAMQLLETKHRYSVATLSFDRSDIDVAAFNAGDAASRMQVGQTLNLFFHVAYAGLPQRACLHSLVGTHTHTGRLEVNIMLPRAVLKADGSPRAYNANPPGKVSRSLWDSFRDTVNGRFGWADPLSPLRKRDFAMTDRQLKQRREAERNGNDPGADMGDRIIEIAAAHLDYTRIFSREMLLDAIAPELSELGIRVKRKNLRRTTFTGPGLERDIRLSGYAFSDFFREEDPRHSLSMGERLIERADELRRAPSLLAEGMERRAALNRSRLRYHYPDTVLERPGDILSGPGLSLPSCHQNQLALSGALFRQRSKRAANRIWTERDGETAPWSEEVRISSDLDIHRSPLSADARSAGTNKITRRIGELFRRLLGRLIERQASHLLAKSLLRLDQARWRSLEKRLESMNGKEEGSAGELGGARSGHQAPDSADRPVGNAFDAGEKSGYLGPDRALHRPDPARGGPDGSRGNGAGGRSGNAAESEAYRDAHPGTGTRYIGNEKRSFKGVDGAGPAAGNVTELPTRAELIRRVAEAAAQRGQPMPHVNFVVYQGQEMLRGQTPDGHFLYDGSRVLDIDRDGLVRELRAEAAEKETALEDHGPDPAPDLPEL</sequence>
<feature type="region of interest" description="Disordered" evidence="1">
    <location>
        <begin position="624"/>
        <end position="644"/>
    </location>
</feature>
<evidence type="ECO:0000256" key="1">
    <source>
        <dbReference type="SAM" id="MobiDB-lite"/>
    </source>
</evidence>
<name>A0A4R3NEB5_9HYPH</name>
<evidence type="ECO:0008006" key="4">
    <source>
        <dbReference type="Google" id="ProtNLM"/>
    </source>
</evidence>
<feature type="compositionally biased region" description="Basic and acidic residues" evidence="1">
    <location>
        <begin position="624"/>
        <end position="635"/>
    </location>
</feature>
<evidence type="ECO:0000313" key="2">
    <source>
        <dbReference type="EMBL" id="TCT27949.1"/>
    </source>
</evidence>
<dbReference type="OrthoDB" id="5351104at2"/>
<proteinExistence type="predicted"/>
<dbReference type="EMBL" id="SMAR01000069">
    <property type="protein sequence ID" value="TCT27949.1"/>
    <property type="molecule type" value="Genomic_DNA"/>
</dbReference>
<feature type="compositionally biased region" description="Gly residues" evidence="1">
    <location>
        <begin position="499"/>
        <end position="512"/>
    </location>
</feature>
<protein>
    <recommendedName>
        <fullName evidence="4">Relaxase/mobilization nuclease-like protein</fullName>
    </recommendedName>
</protein>
<accession>A0A4R3NEB5</accession>
<evidence type="ECO:0000313" key="3">
    <source>
        <dbReference type="Proteomes" id="UP000295097"/>
    </source>
</evidence>